<dbReference type="AlphaFoldDB" id="A0A8H3GU10"/>
<comment type="caution">
    <text evidence="2">The sequence shown here is derived from an EMBL/GenBank/DDBJ whole genome shotgun (WGS) entry which is preliminary data.</text>
</comment>
<feature type="region of interest" description="Disordered" evidence="1">
    <location>
        <begin position="426"/>
        <end position="446"/>
    </location>
</feature>
<organism evidence="2 3">
    <name type="scientific">Rhizoctonia solani</name>
    <dbReference type="NCBI Taxonomy" id="456999"/>
    <lineage>
        <taxon>Eukaryota</taxon>
        <taxon>Fungi</taxon>
        <taxon>Dikarya</taxon>
        <taxon>Basidiomycota</taxon>
        <taxon>Agaricomycotina</taxon>
        <taxon>Agaricomycetes</taxon>
        <taxon>Cantharellales</taxon>
        <taxon>Ceratobasidiaceae</taxon>
        <taxon>Rhizoctonia</taxon>
    </lineage>
</organism>
<sequence>MQQGIPLRDYMAVLYKTLEILRGYAPGSSPLYGFSGAPGLIVRSVLIIRICRLIVLVANSASVPAFAKEDTRRAIARSLTGPGDIHTALCTKFLRADSWHDLWNAVRYSQLNRAADELVHLSRRLSNYRPPNIAAVKSIVHSNLNPELEQLLSLVEPDVTLDPKAKPFIPQAENYDTPADAEEDSIEPTQTTADGEANADEFPDMIASEANLLAAPQAEPQRPLTASDIKSGKELLFFYRRYTLRQRVRTRKAVKTIWAYYLRHRLRHNAPMTATEEQIRKLHTEYKKDVESIDYPLLYVKAFQNHERILLGCMPHVLVYLRGLEHVNQQRKEANKERLKKVQHEELDKVRIRMDACVALAKKLKQLAWRIVPGSHSLRQIDTLRDEVKKVDSLRTEIMDTFGEDAIPKPLEEHYALGISTILTPTPAATTAKPPKPDLNVSDLGI</sequence>
<name>A0A8H3GU10_9AGAM</name>
<evidence type="ECO:0000256" key="1">
    <source>
        <dbReference type="SAM" id="MobiDB-lite"/>
    </source>
</evidence>
<protein>
    <submittedName>
        <fullName evidence="2">Uncharacterized protein</fullName>
    </submittedName>
</protein>
<reference evidence="2" key="1">
    <citation type="submission" date="2021-01" db="EMBL/GenBank/DDBJ databases">
        <authorList>
            <person name="Kaushik A."/>
        </authorList>
    </citation>
    <scope>NUCLEOTIDE SEQUENCE</scope>
    <source>
        <strain evidence="2">AG4-RS23</strain>
    </source>
</reference>
<dbReference type="EMBL" id="CAJMWY010001663">
    <property type="protein sequence ID" value="CAE6472902.1"/>
    <property type="molecule type" value="Genomic_DNA"/>
</dbReference>
<gene>
    <name evidence="2" type="ORF">RDB_LOCUS85629</name>
</gene>
<dbReference type="Proteomes" id="UP000663861">
    <property type="component" value="Unassembled WGS sequence"/>
</dbReference>
<accession>A0A8H3GU10</accession>
<evidence type="ECO:0000313" key="3">
    <source>
        <dbReference type="Proteomes" id="UP000663861"/>
    </source>
</evidence>
<feature type="region of interest" description="Disordered" evidence="1">
    <location>
        <begin position="165"/>
        <end position="188"/>
    </location>
</feature>
<proteinExistence type="predicted"/>
<evidence type="ECO:0000313" key="2">
    <source>
        <dbReference type="EMBL" id="CAE6472902.1"/>
    </source>
</evidence>